<organism evidence="2 3">
    <name type="scientific">Sporosarcina pasteurii</name>
    <name type="common">Bacillus pasteurii</name>
    <dbReference type="NCBI Taxonomy" id="1474"/>
    <lineage>
        <taxon>Bacteria</taxon>
        <taxon>Bacillati</taxon>
        <taxon>Bacillota</taxon>
        <taxon>Bacilli</taxon>
        <taxon>Bacillales</taxon>
        <taxon>Caryophanaceae</taxon>
        <taxon>Sporosarcina</taxon>
    </lineage>
</organism>
<gene>
    <name evidence="2" type="ORF">NCTC4822_01360</name>
</gene>
<keyword evidence="1" id="KW-1133">Transmembrane helix</keyword>
<name>A0A380BN70_SPOPA</name>
<proteinExistence type="predicted"/>
<keyword evidence="1" id="KW-0472">Membrane</keyword>
<feature type="transmembrane region" description="Helical" evidence="1">
    <location>
        <begin position="12"/>
        <end position="32"/>
    </location>
</feature>
<protein>
    <submittedName>
        <fullName evidence="2">Uncharacterized protein</fullName>
    </submittedName>
</protein>
<reference evidence="2 3" key="1">
    <citation type="submission" date="2018-06" db="EMBL/GenBank/DDBJ databases">
        <authorList>
            <consortium name="Pathogen Informatics"/>
            <person name="Doyle S."/>
        </authorList>
    </citation>
    <scope>NUCLEOTIDE SEQUENCE [LARGE SCALE GENOMIC DNA]</scope>
    <source>
        <strain evidence="3">ATCC 11859 / DSM 33 / NCIB 8841 / NCTC 4822</strain>
    </source>
</reference>
<evidence type="ECO:0000313" key="3">
    <source>
        <dbReference type="Proteomes" id="UP000254519"/>
    </source>
</evidence>
<dbReference type="RefSeq" id="WP_256594303.1">
    <property type="nucleotide sequence ID" value="NZ_CP038012.1"/>
</dbReference>
<keyword evidence="3" id="KW-1185">Reference proteome</keyword>
<evidence type="ECO:0000313" key="2">
    <source>
        <dbReference type="EMBL" id="SUJ03163.1"/>
    </source>
</evidence>
<accession>A0A380BN70</accession>
<dbReference type="AlphaFoldDB" id="A0A380BN70"/>
<evidence type="ECO:0000256" key="1">
    <source>
        <dbReference type="SAM" id="Phobius"/>
    </source>
</evidence>
<sequence length="41" mass="4593">MMGGYGFGMMGYGFIGWAFNLLVISIVVYYAAKLAMKNYDK</sequence>
<dbReference type="Proteomes" id="UP000254519">
    <property type="component" value="Unassembled WGS sequence"/>
</dbReference>
<keyword evidence="1" id="KW-0812">Transmembrane</keyword>
<dbReference type="EMBL" id="UGYZ01000002">
    <property type="protein sequence ID" value="SUJ03163.1"/>
    <property type="molecule type" value="Genomic_DNA"/>
</dbReference>